<evidence type="ECO:0000313" key="5">
    <source>
        <dbReference type="Proteomes" id="UP000051934"/>
    </source>
</evidence>
<dbReference type="Gene3D" id="1.20.1260.10">
    <property type="match status" value="1"/>
</dbReference>
<name>A0A0R2SBZ7_9GAMM</name>
<dbReference type="AlphaFoldDB" id="A0A0R2SBZ7"/>
<dbReference type="Proteomes" id="UP000051934">
    <property type="component" value="Unassembled WGS sequence"/>
</dbReference>
<gene>
    <name evidence="4" type="ORF">ABR69_07165</name>
</gene>
<feature type="domain" description="DUF305" evidence="3">
    <location>
        <begin position="59"/>
        <end position="211"/>
    </location>
</feature>
<dbReference type="SUPFAM" id="SSF75011">
    <property type="entry name" value="3-carboxy-cis,cis-mucoante lactonizing enzyme"/>
    <property type="match status" value="1"/>
</dbReference>
<sequence>MNNPFKVKSVSTLWLSMALLSSAVAQVPIIQPGAPGQPSRQITIEEASNLAGLSYTDADVKFMQGMIMHHSQALQMAEMVEARSSREAIQLMALRISLSQEDEIVMMEEWLEARDLPRAMPMADMQAMASNHEMMPGILTEAELDELAGLTSQEFDTRFLQLMIKHHEGAITMVDRLLDQPGTAQDSVLFAFTTDVTSDQTSEIERMSAMLAGFSPDPRVNLKPGYDDAGQAALNMRLLAALPKPDGFFDPANPQGLPMSRARPQVLQSSQTEEDESAAGNSTDADSTVETLTNAADEGVVPADTEDETAEPRPSLMNFANTDLVFAGDVVVAGNYHGFNAYDISLPREPKLLSSVVCPGGQGDVSVIGNLLIMSVEQTRGRLDCGLQGVAEPESEERFRGIRIFDISDFRMPIQVGAVQTCRGSHTHTVVTDPDDAGNLYIYGSGTSSVRPGEELDGCYDESPFENPESALFRIDVIQIPVNDPASARVVNRPTVFSDPASGVIAGLWEGGDHGPGTQTTRETNQCHDITAYPEVGLAAGACSGNGILLDISDPVNPTRVAEVIDPGFAYWHSATFSNDGRKVVFTDEWGGGSRPRCRASDPITWGADAIYDIVDNEMQFRSYFKMPAPQTDQENCVAHNGSLIPVPGRDIMVQAWYQGGISVFDFSDSSNPQEIAFFDRGPVDAEELILGGYWSAYWFEGLIYGTEIARGFDVLELMPSDYLSENEIAAASLRSAGGTFNAQRQQQHRWPAEPVVALAYLDQLQRSEVVSPDRATDLSSVLSDAQDRLNEAVSDERVAGKLRSLAVTFDTEAESLRGRTRDRFEMLADSLEAIADRL</sequence>
<evidence type="ECO:0000313" key="4">
    <source>
        <dbReference type="EMBL" id="KRO72328.1"/>
    </source>
</evidence>
<feature type="chain" id="PRO_5006423545" description="DUF305 domain-containing protein" evidence="2">
    <location>
        <begin position="26"/>
        <end position="839"/>
    </location>
</feature>
<dbReference type="InterPro" id="IPR005183">
    <property type="entry name" value="DUF305_CopM-like"/>
</dbReference>
<organism evidence="4 5">
    <name type="scientific">OM182 bacterium BACL3 MAG-120507-bin80</name>
    <dbReference type="NCBI Taxonomy" id="1655577"/>
    <lineage>
        <taxon>Bacteria</taxon>
        <taxon>Pseudomonadati</taxon>
        <taxon>Pseudomonadota</taxon>
        <taxon>Gammaproteobacteria</taxon>
        <taxon>OMG group</taxon>
        <taxon>OM182 clade</taxon>
    </lineage>
</organism>
<keyword evidence="2" id="KW-0732">Signal</keyword>
<feature type="signal peptide" evidence="2">
    <location>
        <begin position="1"/>
        <end position="25"/>
    </location>
</feature>
<evidence type="ECO:0000256" key="1">
    <source>
        <dbReference type="SAM" id="MobiDB-lite"/>
    </source>
</evidence>
<dbReference type="Pfam" id="PF03713">
    <property type="entry name" value="DUF305"/>
    <property type="match status" value="1"/>
</dbReference>
<dbReference type="PANTHER" id="PTHR36933">
    <property type="entry name" value="SLL0788 PROTEIN"/>
    <property type="match status" value="1"/>
</dbReference>
<feature type="region of interest" description="Disordered" evidence="1">
    <location>
        <begin position="247"/>
        <end position="315"/>
    </location>
</feature>
<evidence type="ECO:0000256" key="2">
    <source>
        <dbReference type="SAM" id="SignalP"/>
    </source>
</evidence>
<evidence type="ECO:0000259" key="3">
    <source>
        <dbReference type="Pfam" id="PF03713"/>
    </source>
</evidence>
<reference evidence="4 5" key="1">
    <citation type="submission" date="2015-10" db="EMBL/GenBank/DDBJ databases">
        <title>Metagenome-Assembled Genomes uncover a global brackish microbiome.</title>
        <authorList>
            <person name="Hugerth L.W."/>
            <person name="Larsson J."/>
            <person name="Alneberg J."/>
            <person name="Lindh M.V."/>
            <person name="Legrand C."/>
            <person name="Pinhassi J."/>
            <person name="Andersson A.F."/>
        </authorList>
    </citation>
    <scope>NUCLEOTIDE SEQUENCE [LARGE SCALE GENOMIC DNA]</scope>
    <source>
        <strain evidence="4">BACL4 MAG-120507-bin80</strain>
    </source>
</reference>
<proteinExistence type="predicted"/>
<protein>
    <recommendedName>
        <fullName evidence="3">DUF305 domain-containing protein</fullName>
    </recommendedName>
</protein>
<accession>A0A0R2SBZ7</accession>
<dbReference type="EMBL" id="LIBB01000078">
    <property type="protein sequence ID" value="KRO72328.1"/>
    <property type="molecule type" value="Genomic_DNA"/>
</dbReference>
<comment type="caution">
    <text evidence="4">The sequence shown here is derived from an EMBL/GenBank/DDBJ whole genome shotgun (WGS) entry which is preliminary data.</text>
</comment>
<dbReference type="InterPro" id="IPR012347">
    <property type="entry name" value="Ferritin-like"/>
</dbReference>
<feature type="compositionally biased region" description="Polar residues" evidence="1">
    <location>
        <begin position="279"/>
        <end position="294"/>
    </location>
</feature>
<dbReference type="PANTHER" id="PTHR36933:SF1">
    <property type="entry name" value="SLL0788 PROTEIN"/>
    <property type="match status" value="1"/>
</dbReference>